<dbReference type="PROSITE" id="PS50181">
    <property type="entry name" value="FBOX"/>
    <property type="match status" value="1"/>
</dbReference>
<dbReference type="OMA" id="INKWINF"/>
<dbReference type="Gene3D" id="1.20.1280.50">
    <property type="match status" value="1"/>
</dbReference>
<dbReference type="Pfam" id="PF24758">
    <property type="entry name" value="LRR_At5g56370"/>
    <property type="match status" value="1"/>
</dbReference>
<dbReference type="SUPFAM" id="SSF52047">
    <property type="entry name" value="RNI-like"/>
    <property type="match status" value="1"/>
</dbReference>
<dbReference type="Pfam" id="PF00646">
    <property type="entry name" value="F-box"/>
    <property type="match status" value="1"/>
</dbReference>
<sequence>MATPSRKKPSSGRRDRISGLPDDVLGHVLSFLPTKEAGRAAMLGRRWRDIFCSVHTISSEEREGQRADDWDTYFYEVQERRSCSAVLLHSISAALLHRRRRPGLTVPLHSFRFAFDSYHGWDKVAVDQWLFEVLRQRTQDQELHLDLRFFIGPICARSSVNGDEEEEESNDNESWGHVLPRTLFSCRAVRTLCLSYCKLNLPEVVDLPFLETLRLTSIRGDSQETIQKLVWSCPRLADLTLEASNRLQKLTVLDKRLRRLALRCCHNMTQVSIDVSELRCLEYSGSVP</sequence>
<dbReference type="Gene3D" id="3.80.10.10">
    <property type="entry name" value="Ribonuclease Inhibitor"/>
    <property type="match status" value="1"/>
</dbReference>
<dbReference type="AlphaFoldDB" id="M8BVB4"/>
<dbReference type="InterPro" id="IPR036047">
    <property type="entry name" value="F-box-like_dom_sf"/>
</dbReference>
<accession>M8BVB4</accession>
<evidence type="ECO:0000313" key="1">
    <source>
        <dbReference type="EnsemblPlants" id="EMT25899"/>
    </source>
</evidence>
<organism evidence="1">
    <name type="scientific">Aegilops tauschii</name>
    <name type="common">Tausch's goatgrass</name>
    <name type="synonym">Aegilops squarrosa</name>
    <dbReference type="NCBI Taxonomy" id="37682"/>
    <lineage>
        <taxon>Eukaryota</taxon>
        <taxon>Viridiplantae</taxon>
        <taxon>Streptophyta</taxon>
        <taxon>Embryophyta</taxon>
        <taxon>Tracheophyta</taxon>
        <taxon>Spermatophyta</taxon>
        <taxon>Magnoliopsida</taxon>
        <taxon>Liliopsida</taxon>
        <taxon>Poales</taxon>
        <taxon>Poaceae</taxon>
        <taxon>BOP clade</taxon>
        <taxon>Pooideae</taxon>
        <taxon>Triticodae</taxon>
        <taxon>Triticeae</taxon>
        <taxon>Triticinae</taxon>
        <taxon>Aegilops</taxon>
    </lineage>
</organism>
<dbReference type="EnsemblPlants" id="EMT25899">
    <property type="protein sequence ID" value="EMT25899"/>
    <property type="gene ID" value="F775_22034"/>
</dbReference>
<dbReference type="InterPro" id="IPR032675">
    <property type="entry name" value="LRR_dom_sf"/>
</dbReference>
<dbReference type="PANTHER" id="PTHR31900:SF30">
    <property type="entry name" value="SUPERFAMILY PROTEIN, PUTATIVE-RELATED"/>
    <property type="match status" value="1"/>
</dbReference>
<dbReference type="SUPFAM" id="SSF81383">
    <property type="entry name" value="F-box domain"/>
    <property type="match status" value="1"/>
</dbReference>
<dbReference type="PANTHER" id="PTHR31900">
    <property type="entry name" value="F-BOX/RNI SUPERFAMILY PROTEIN-RELATED"/>
    <property type="match status" value="1"/>
</dbReference>
<dbReference type="InterPro" id="IPR055411">
    <property type="entry name" value="LRR_FXL15/At3g58940/PEG3-like"/>
</dbReference>
<dbReference type="InterPro" id="IPR050232">
    <property type="entry name" value="FBL13/AtMIF1-like"/>
</dbReference>
<reference evidence="1" key="1">
    <citation type="submission" date="2015-06" db="UniProtKB">
        <authorList>
            <consortium name="EnsemblPlants"/>
        </authorList>
    </citation>
    <scope>IDENTIFICATION</scope>
</reference>
<dbReference type="ExpressionAtlas" id="M8BVB4">
    <property type="expression patterns" value="baseline"/>
</dbReference>
<dbReference type="InterPro" id="IPR001810">
    <property type="entry name" value="F-box_dom"/>
</dbReference>
<name>M8BVB4_AEGTA</name>
<proteinExistence type="predicted"/>
<protein>
    <submittedName>
        <fullName evidence="1">Uncharacterized protein</fullName>
    </submittedName>
</protein>